<organism evidence="3 4">
    <name type="scientific">Sulfobacillus acidophilus</name>
    <dbReference type="NCBI Taxonomy" id="53633"/>
    <lineage>
        <taxon>Bacteria</taxon>
        <taxon>Bacillati</taxon>
        <taxon>Bacillota</taxon>
        <taxon>Clostridia</taxon>
        <taxon>Eubacteriales</taxon>
        <taxon>Clostridiales Family XVII. Incertae Sedis</taxon>
        <taxon>Sulfobacillus</taxon>
    </lineage>
</organism>
<dbReference type="SUPFAM" id="SSF52540">
    <property type="entry name" value="P-loop containing nucleoside triphosphate hydrolases"/>
    <property type="match status" value="1"/>
</dbReference>
<dbReference type="PANTHER" id="PTHR30486">
    <property type="entry name" value="TWITCHING MOTILITY PROTEIN PILT"/>
    <property type="match status" value="1"/>
</dbReference>
<dbReference type="InterPro" id="IPR027417">
    <property type="entry name" value="P-loop_NTPase"/>
</dbReference>
<accession>A0A2T2WGB3</accession>
<dbReference type="Pfam" id="PF00437">
    <property type="entry name" value="T2SSE"/>
    <property type="match status" value="1"/>
</dbReference>
<name>A0A2T2WGB3_9FIRM</name>
<dbReference type="Gene3D" id="3.30.450.380">
    <property type="match status" value="1"/>
</dbReference>
<dbReference type="InterPro" id="IPR050921">
    <property type="entry name" value="T4SS_GSP_E_ATPase"/>
</dbReference>
<dbReference type="InterPro" id="IPR001482">
    <property type="entry name" value="T2SS/T4SS_dom"/>
</dbReference>
<feature type="domain" description="Bacterial type II secretion system protein E" evidence="2">
    <location>
        <begin position="93"/>
        <end position="364"/>
    </location>
</feature>
<evidence type="ECO:0000313" key="4">
    <source>
        <dbReference type="Proteomes" id="UP000241848"/>
    </source>
</evidence>
<dbReference type="Gene3D" id="3.40.50.300">
    <property type="entry name" value="P-loop containing nucleotide triphosphate hydrolases"/>
    <property type="match status" value="1"/>
</dbReference>
<proteinExistence type="inferred from homology"/>
<dbReference type="GO" id="GO:0016887">
    <property type="term" value="F:ATP hydrolysis activity"/>
    <property type="evidence" value="ECO:0007669"/>
    <property type="project" value="InterPro"/>
</dbReference>
<gene>
    <name evidence="3" type="ORF">C7B45_11665</name>
</gene>
<evidence type="ECO:0000259" key="2">
    <source>
        <dbReference type="Pfam" id="PF00437"/>
    </source>
</evidence>
<dbReference type="EMBL" id="PXYV01000038">
    <property type="protein sequence ID" value="PSR21272.1"/>
    <property type="molecule type" value="Genomic_DNA"/>
</dbReference>
<sequence length="399" mass="44755">MEGIAMAESWRPEKEVVWPTAVGEAAGDLEPTLARWRQQLQQEFPQVLAHLVWDQEKIQRLEETLDIIVDADGECPSHLRAFYRRSLINRLTGLGPLDPLLLDDTITEIMVNGPQAYVERNGVIEPCVVEFVDSEEIQDLARRVANRAGRELNTENPLCDARLSDGSRIHCVLPPVSEVPSITIRRAQSRPLRLADYLRNGSINQAMWEDLAQLVVKRHNIIVAGGASTGKTSFLRLLATAIDSAERLVTIEDVRELNLDHANTVRLEAFRQFTVRDLVVNALRMRPDRIIVGEVRGSEALDLIEAMNSGHPGSLCSVHSADGGMRTIHRLARMALQRAVGLTFDSLVDQIMDTIEVIVYLVREPGGRRRVDMVMDVSPDGLKPRWRWSGSSFERVNVT</sequence>
<evidence type="ECO:0000313" key="3">
    <source>
        <dbReference type="EMBL" id="PSR21272.1"/>
    </source>
</evidence>
<evidence type="ECO:0000256" key="1">
    <source>
        <dbReference type="ARBA" id="ARBA00006611"/>
    </source>
</evidence>
<reference evidence="3 4" key="1">
    <citation type="journal article" date="2014" name="BMC Genomics">
        <title>Comparison of environmental and isolate Sulfobacillus genomes reveals diverse carbon, sulfur, nitrogen, and hydrogen metabolisms.</title>
        <authorList>
            <person name="Justice N.B."/>
            <person name="Norman A."/>
            <person name="Brown C.T."/>
            <person name="Singh A."/>
            <person name="Thomas B.C."/>
            <person name="Banfield J.F."/>
        </authorList>
    </citation>
    <scope>NUCLEOTIDE SEQUENCE [LARGE SCALE GENOMIC DNA]</scope>
    <source>
        <strain evidence="3">AMDSBA3</strain>
    </source>
</reference>
<dbReference type="AlphaFoldDB" id="A0A2T2WGB3"/>
<comment type="similarity">
    <text evidence="1">Belongs to the GSP E family.</text>
</comment>
<dbReference type="PANTHER" id="PTHR30486:SF6">
    <property type="entry name" value="TYPE IV PILUS RETRACTATION ATPASE PILT"/>
    <property type="match status" value="1"/>
</dbReference>
<dbReference type="Proteomes" id="UP000241848">
    <property type="component" value="Unassembled WGS sequence"/>
</dbReference>
<protein>
    <submittedName>
        <fullName evidence="3">CpaF family protein</fullName>
    </submittedName>
</protein>
<dbReference type="CDD" id="cd01130">
    <property type="entry name" value="VirB11-like_ATPase"/>
    <property type="match status" value="1"/>
</dbReference>
<comment type="caution">
    <text evidence="3">The sequence shown here is derived from an EMBL/GenBank/DDBJ whole genome shotgun (WGS) entry which is preliminary data.</text>
</comment>